<dbReference type="Proteomes" id="UP000295515">
    <property type="component" value="Unassembled WGS sequence"/>
</dbReference>
<gene>
    <name evidence="3" type="ORF">EDD60_1365</name>
</gene>
<keyword evidence="4" id="KW-1185">Reference proteome</keyword>
<dbReference type="PANTHER" id="PTHR45947:SF3">
    <property type="entry name" value="SULFOQUINOVOSYL TRANSFERASE SQD2"/>
    <property type="match status" value="1"/>
</dbReference>
<dbReference type="InterPro" id="IPR001296">
    <property type="entry name" value="Glyco_trans_1"/>
</dbReference>
<dbReference type="InterPro" id="IPR028098">
    <property type="entry name" value="Glyco_trans_4-like_N"/>
</dbReference>
<dbReference type="Gene3D" id="3.40.50.2000">
    <property type="entry name" value="Glycogen Phosphorylase B"/>
    <property type="match status" value="2"/>
</dbReference>
<dbReference type="PANTHER" id="PTHR45947">
    <property type="entry name" value="SULFOQUINOVOSYL TRANSFERASE SQD2"/>
    <property type="match status" value="1"/>
</dbReference>
<accession>A0A4R3YID2</accession>
<dbReference type="Pfam" id="PF00534">
    <property type="entry name" value="Glycos_transf_1"/>
    <property type="match status" value="1"/>
</dbReference>
<protein>
    <submittedName>
        <fullName evidence="3">1,2-diacylglycerol-3-alpha-glucose alpha-1,2-galactosyltransferase</fullName>
    </submittedName>
</protein>
<dbReference type="InterPro" id="IPR050194">
    <property type="entry name" value="Glycosyltransferase_grp1"/>
</dbReference>
<feature type="domain" description="Glycosyltransferase subfamily 4-like N-terminal" evidence="2">
    <location>
        <begin position="48"/>
        <end position="140"/>
    </location>
</feature>
<dbReference type="GeneID" id="98916797"/>
<dbReference type="EMBL" id="SMCQ01000036">
    <property type="protein sequence ID" value="TCV91068.1"/>
    <property type="molecule type" value="Genomic_DNA"/>
</dbReference>
<name>A0A4R3YID2_9FIRM</name>
<evidence type="ECO:0000313" key="4">
    <source>
        <dbReference type="Proteomes" id="UP000295515"/>
    </source>
</evidence>
<comment type="caution">
    <text evidence="3">The sequence shown here is derived from an EMBL/GenBank/DDBJ whole genome shotgun (WGS) entry which is preliminary data.</text>
</comment>
<feature type="domain" description="Glycosyl transferase family 1" evidence="1">
    <location>
        <begin position="156"/>
        <end position="316"/>
    </location>
</feature>
<dbReference type="RefSeq" id="WP_132226541.1">
    <property type="nucleotide sequence ID" value="NZ_JANKBF010000030.1"/>
</dbReference>
<dbReference type="SUPFAM" id="SSF53756">
    <property type="entry name" value="UDP-Glycosyltransferase/glycogen phosphorylase"/>
    <property type="match status" value="1"/>
</dbReference>
<dbReference type="AlphaFoldDB" id="A0A4R3YID2"/>
<proteinExistence type="predicted"/>
<reference evidence="3 4" key="1">
    <citation type="submission" date="2019-03" db="EMBL/GenBank/DDBJ databases">
        <title>Genomic Encyclopedia of Type Strains, Phase IV (KMG-IV): sequencing the most valuable type-strain genomes for metagenomic binning, comparative biology and taxonomic classification.</title>
        <authorList>
            <person name="Goeker M."/>
        </authorList>
    </citation>
    <scope>NUCLEOTIDE SEQUENCE [LARGE SCALE GENOMIC DNA]</scope>
    <source>
        <strain evidence="3 4">DSM 29487</strain>
    </source>
</reference>
<evidence type="ECO:0000313" key="3">
    <source>
        <dbReference type="EMBL" id="TCV91068.1"/>
    </source>
</evidence>
<dbReference type="GO" id="GO:0016757">
    <property type="term" value="F:glycosyltransferase activity"/>
    <property type="evidence" value="ECO:0007669"/>
    <property type="project" value="UniProtKB-KW"/>
</dbReference>
<keyword evidence="3" id="KW-0328">Glycosyltransferase</keyword>
<keyword evidence="3" id="KW-0808">Transferase</keyword>
<dbReference type="Pfam" id="PF13439">
    <property type="entry name" value="Glyco_transf_4"/>
    <property type="match status" value="1"/>
</dbReference>
<evidence type="ECO:0000259" key="1">
    <source>
        <dbReference type="Pfam" id="PF00534"/>
    </source>
</evidence>
<evidence type="ECO:0000259" key="2">
    <source>
        <dbReference type="Pfam" id="PF13439"/>
    </source>
</evidence>
<sequence length="342" mass="39810">MERIRINMLSNADKVDGQGVGSAYLEQVSLIKDELSDVFDVVINDSAPADIIHCHTILPEYLMKMKRNKGVNVAYVHFLPDTLDGSISLPKSALKVFKKYITYFYNTADYLIVVNPIFIDDLVRFGIERRKIHYIPNYVSKESFYQESEEKVLTVKQRYDIDKDAFVVLGVGQVQTRKGVKDFVEVAKMLPDITFVWAGGFSFGKITDGYDELKEIYQNPPSNVHFIGIVQREEMNDIYNLADILFMPSYNELFPMAILEAVNSQKPLLLRDLELYKDILFNKYLSQNDNVQFAKQIQELKDDPHLYQKYQHYSKEISEYYSKEHVKEMWKEFYCGIQKSGQ</sequence>
<dbReference type="CDD" id="cd03801">
    <property type="entry name" value="GT4_PimA-like"/>
    <property type="match status" value="1"/>
</dbReference>
<organism evidence="3 4">
    <name type="scientific">Longibaculum muris</name>
    <dbReference type="NCBI Taxonomy" id="1796628"/>
    <lineage>
        <taxon>Bacteria</taxon>
        <taxon>Bacillati</taxon>
        <taxon>Bacillota</taxon>
        <taxon>Erysipelotrichia</taxon>
        <taxon>Erysipelotrichales</taxon>
        <taxon>Coprobacillaceae</taxon>
        <taxon>Longibaculum</taxon>
    </lineage>
</organism>